<sequence length="87" mass="9469">MLSAEVIAILVGLALAWGPISKGLMTLVASIYFAIRGIKKVRINYTDINGVTHVKVVYAANYEHFVASLIEDGCTQKVDDKKSDGEK</sequence>
<dbReference type="EMBL" id="JBHSGB010000001">
    <property type="protein sequence ID" value="MFC4653779.1"/>
    <property type="molecule type" value="Genomic_DNA"/>
</dbReference>
<dbReference type="Proteomes" id="UP001595962">
    <property type="component" value="Unassembled WGS sequence"/>
</dbReference>
<feature type="transmembrane region" description="Helical" evidence="1">
    <location>
        <begin position="6"/>
        <end position="35"/>
    </location>
</feature>
<comment type="caution">
    <text evidence="2">The sequence shown here is derived from an EMBL/GenBank/DDBJ whole genome shotgun (WGS) entry which is preliminary data.</text>
</comment>
<protein>
    <submittedName>
        <fullName evidence="2">Uncharacterized protein</fullName>
    </submittedName>
</protein>
<organism evidence="2 3">
    <name type="scientific">Rheinheimera marina</name>
    <dbReference type="NCBI Taxonomy" id="1774958"/>
    <lineage>
        <taxon>Bacteria</taxon>
        <taxon>Pseudomonadati</taxon>
        <taxon>Pseudomonadota</taxon>
        <taxon>Gammaproteobacteria</taxon>
        <taxon>Chromatiales</taxon>
        <taxon>Chromatiaceae</taxon>
        <taxon>Rheinheimera</taxon>
    </lineage>
</organism>
<evidence type="ECO:0000313" key="3">
    <source>
        <dbReference type="Proteomes" id="UP001595962"/>
    </source>
</evidence>
<gene>
    <name evidence="2" type="ORF">ACFO3I_01945</name>
</gene>
<reference evidence="3" key="1">
    <citation type="journal article" date="2019" name="Int. J. Syst. Evol. Microbiol.">
        <title>The Global Catalogue of Microorganisms (GCM) 10K type strain sequencing project: providing services to taxonomists for standard genome sequencing and annotation.</title>
        <authorList>
            <consortium name="The Broad Institute Genomics Platform"/>
            <consortium name="The Broad Institute Genome Sequencing Center for Infectious Disease"/>
            <person name="Wu L."/>
            <person name="Ma J."/>
        </authorList>
    </citation>
    <scope>NUCLEOTIDE SEQUENCE [LARGE SCALE GENOMIC DNA]</scope>
    <source>
        <strain evidence="3">DT28</strain>
    </source>
</reference>
<evidence type="ECO:0000256" key="1">
    <source>
        <dbReference type="SAM" id="Phobius"/>
    </source>
</evidence>
<proteinExistence type="predicted"/>
<name>A0ABV9JJH1_9GAMM</name>
<keyword evidence="1" id="KW-1133">Transmembrane helix</keyword>
<evidence type="ECO:0000313" key="2">
    <source>
        <dbReference type="EMBL" id="MFC4653779.1"/>
    </source>
</evidence>
<keyword evidence="3" id="KW-1185">Reference proteome</keyword>
<accession>A0ABV9JJH1</accession>
<keyword evidence="1" id="KW-0812">Transmembrane</keyword>
<dbReference type="RefSeq" id="WP_377331314.1">
    <property type="nucleotide sequence ID" value="NZ_JBHSGB010000001.1"/>
</dbReference>
<keyword evidence="1" id="KW-0472">Membrane</keyword>